<organism evidence="1">
    <name type="scientific">marine sediment metagenome</name>
    <dbReference type="NCBI Taxonomy" id="412755"/>
    <lineage>
        <taxon>unclassified sequences</taxon>
        <taxon>metagenomes</taxon>
        <taxon>ecological metagenomes</taxon>
    </lineage>
</organism>
<reference evidence="1" key="1">
    <citation type="journal article" date="2014" name="Front. Microbiol.">
        <title>High frequency of phylogenetically diverse reductive dehalogenase-homologous genes in deep subseafloor sedimentary metagenomes.</title>
        <authorList>
            <person name="Kawai M."/>
            <person name="Futagami T."/>
            <person name="Toyoda A."/>
            <person name="Takaki Y."/>
            <person name="Nishi S."/>
            <person name="Hori S."/>
            <person name="Arai W."/>
            <person name="Tsubouchi T."/>
            <person name="Morono Y."/>
            <person name="Uchiyama I."/>
            <person name="Ito T."/>
            <person name="Fujiyama A."/>
            <person name="Inagaki F."/>
            <person name="Takami H."/>
        </authorList>
    </citation>
    <scope>NUCLEOTIDE SEQUENCE</scope>
    <source>
        <strain evidence="1">Expedition CK06-06</strain>
    </source>
</reference>
<gene>
    <name evidence="1" type="ORF">S12H4_52151</name>
</gene>
<dbReference type="EMBL" id="BARW01033049">
    <property type="protein sequence ID" value="GAJ05612.1"/>
    <property type="molecule type" value="Genomic_DNA"/>
</dbReference>
<dbReference type="AlphaFoldDB" id="X1UPT1"/>
<comment type="caution">
    <text evidence="1">The sequence shown here is derived from an EMBL/GenBank/DDBJ whole genome shotgun (WGS) entry which is preliminary data.</text>
</comment>
<sequence length="93" mass="10681">METDEKQTHWLTEEEVITLLRSENYNPGEQAEAIKGLLGLRRKGIIEELGILCVEPDQPITSETIKNIKVEYIVIKPSKALMEFIREGKKNEN</sequence>
<protein>
    <submittedName>
        <fullName evidence="1">Uncharacterized protein</fullName>
    </submittedName>
</protein>
<accession>X1UPT1</accession>
<evidence type="ECO:0000313" key="1">
    <source>
        <dbReference type="EMBL" id="GAJ05612.1"/>
    </source>
</evidence>
<proteinExistence type="predicted"/>
<name>X1UPT1_9ZZZZ</name>